<proteinExistence type="predicted"/>
<dbReference type="Proteomes" id="UP000240429">
    <property type="component" value="Unassembled WGS sequence"/>
</dbReference>
<accession>A0A2P8PVL3</accession>
<feature type="region of interest" description="Disordered" evidence="1">
    <location>
        <begin position="28"/>
        <end position="76"/>
    </location>
</feature>
<dbReference type="AlphaFoldDB" id="A0A2P8PVL3"/>
<keyword evidence="3" id="KW-1185">Reference proteome</keyword>
<feature type="region of interest" description="Disordered" evidence="1">
    <location>
        <begin position="1"/>
        <end position="20"/>
    </location>
</feature>
<gene>
    <name evidence="2" type="ORF">C6Y14_38850</name>
</gene>
<feature type="compositionally biased region" description="Polar residues" evidence="1">
    <location>
        <begin position="36"/>
        <end position="51"/>
    </location>
</feature>
<sequence length="76" mass="7449">MLDEAAGDGFGNGPAVVPLGHSLTARPYAVEPAAHPSSTGTGTDTGVQSQAFGRVGGASGRASARRGSGRRQATAL</sequence>
<evidence type="ECO:0000313" key="3">
    <source>
        <dbReference type="Proteomes" id="UP000240429"/>
    </source>
</evidence>
<protein>
    <submittedName>
        <fullName evidence="2">Uncharacterized protein</fullName>
    </submittedName>
</protein>
<comment type="caution">
    <text evidence="2">The sequence shown here is derived from an EMBL/GenBank/DDBJ whole genome shotgun (WGS) entry which is preliminary data.</text>
</comment>
<evidence type="ECO:0000256" key="1">
    <source>
        <dbReference type="SAM" id="MobiDB-lite"/>
    </source>
</evidence>
<dbReference type="RefSeq" id="WP_107021629.1">
    <property type="nucleotide sequence ID" value="NZ_KZ679058.1"/>
</dbReference>
<name>A0A2P8PVL3_9ACTN</name>
<dbReference type="EMBL" id="PYBJ01000032">
    <property type="protein sequence ID" value="PSM38048.1"/>
    <property type="molecule type" value="Genomic_DNA"/>
</dbReference>
<organism evidence="2 3">
    <name type="scientific">Streptomyces dioscori</name>
    <dbReference type="NCBI Taxonomy" id="2109333"/>
    <lineage>
        <taxon>Bacteria</taxon>
        <taxon>Bacillati</taxon>
        <taxon>Actinomycetota</taxon>
        <taxon>Actinomycetes</taxon>
        <taxon>Kitasatosporales</taxon>
        <taxon>Streptomycetaceae</taxon>
        <taxon>Streptomyces</taxon>
        <taxon>Streptomyces aurantiacus group</taxon>
    </lineage>
</organism>
<reference evidence="2 3" key="1">
    <citation type="submission" date="2018-03" db="EMBL/GenBank/DDBJ databases">
        <title>Streptomyces dioscori sp. nov., a novel endophytic actinobacterium isolated from bulbil of Dioscorea bulbifera L.</title>
        <authorList>
            <person name="Zhikuan W."/>
        </authorList>
    </citation>
    <scope>NUCLEOTIDE SEQUENCE [LARGE SCALE GENOMIC DNA]</scope>
    <source>
        <strain evidence="2 3">A217</strain>
    </source>
</reference>
<evidence type="ECO:0000313" key="2">
    <source>
        <dbReference type="EMBL" id="PSM38048.1"/>
    </source>
</evidence>